<protein>
    <submittedName>
        <fullName evidence="2">Uncharacterized protein</fullName>
    </submittedName>
</protein>
<dbReference type="Proteomes" id="UP000010467">
    <property type="component" value="Chromosome"/>
</dbReference>
<gene>
    <name evidence="2" type="ordered locus">Deipe_2135</name>
</gene>
<dbReference type="PATRIC" id="fig|937777.3.peg.2140"/>
<dbReference type="STRING" id="937777.Deipe_2135"/>
<proteinExistence type="predicted"/>
<evidence type="ECO:0000313" key="3">
    <source>
        <dbReference type="Proteomes" id="UP000010467"/>
    </source>
</evidence>
<dbReference type="AlphaFoldDB" id="L0A3Q8"/>
<dbReference type="RefSeq" id="WP_015235930.1">
    <property type="nucleotide sequence ID" value="NC_019793.1"/>
</dbReference>
<organism evidence="2 3">
    <name type="scientific">Deinococcus peraridilitoris (strain DSM 19664 / LMG 22246 / CIP 109416 / KR-200)</name>
    <dbReference type="NCBI Taxonomy" id="937777"/>
    <lineage>
        <taxon>Bacteria</taxon>
        <taxon>Thermotogati</taxon>
        <taxon>Deinococcota</taxon>
        <taxon>Deinococci</taxon>
        <taxon>Deinococcales</taxon>
        <taxon>Deinococcaceae</taxon>
        <taxon>Deinococcus</taxon>
    </lineage>
</organism>
<dbReference type="EMBL" id="CP003382">
    <property type="protein sequence ID" value="AFZ67625.1"/>
    <property type="molecule type" value="Genomic_DNA"/>
</dbReference>
<reference evidence="3" key="1">
    <citation type="submission" date="2012-03" db="EMBL/GenBank/DDBJ databases">
        <title>Complete sequence of chromosome of Deinococcus peraridilitoris DSM 19664.</title>
        <authorList>
            <person name="Lucas S."/>
            <person name="Copeland A."/>
            <person name="Lapidus A."/>
            <person name="Glavina del Rio T."/>
            <person name="Dalin E."/>
            <person name="Tice H."/>
            <person name="Bruce D."/>
            <person name="Goodwin L."/>
            <person name="Pitluck S."/>
            <person name="Peters L."/>
            <person name="Mikhailova N."/>
            <person name="Lu M."/>
            <person name="Kyrpides N."/>
            <person name="Mavromatis K."/>
            <person name="Ivanova N."/>
            <person name="Brettin T."/>
            <person name="Detter J.C."/>
            <person name="Han C."/>
            <person name="Larimer F."/>
            <person name="Land M."/>
            <person name="Hauser L."/>
            <person name="Markowitz V."/>
            <person name="Cheng J.-F."/>
            <person name="Hugenholtz P."/>
            <person name="Woyke T."/>
            <person name="Wu D."/>
            <person name="Pukall R."/>
            <person name="Steenblock K."/>
            <person name="Brambilla E."/>
            <person name="Klenk H.-P."/>
            <person name="Eisen J.A."/>
        </authorList>
    </citation>
    <scope>NUCLEOTIDE SEQUENCE [LARGE SCALE GENOMIC DNA]</scope>
    <source>
        <strain evidence="3">DSM 19664 / LMG 22246 / CIP 109416 / KR-200</strain>
    </source>
</reference>
<keyword evidence="3" id="KW-1185">Reference proteome</keyword>
<evidence type="ECO:0000313" key="2">
    <source>
        <dbReference type="EMBL" id="AFZ67625.1"/>
    </source>
</evidence>
<sequence>MIPPFKPTLPSPTTFESHPSARKAEPGVNLETLTEKVYQLLLEDLRLQQVRLARPKR</sequence>
<dbReference type="HOGENOM" id="CLU_2989154_0_0_0"/>
<feature type="compositionally biased region" description="Pro residues" evidence="1">
    <location>
        <begin position="1"/>
        <end position="10"/>
    </location>
</feature>
<accession>L0A3Q8</accession>
<evidence type="ECO:0000256" key="1">
    <source>
        <dbReference type="SAM" id="MobiDB-lite"/>
    </source>
</evidence>
<feature type="region of interest" description="Disordered" evidence="1">
    <location>
        <begin position="1"/>
        <end position="27"/>
    </location>
</feature>
<dbReference type="KEGG" id="dpd:Deipe_2135"/>
<name>L0A3Q8_DEIPD</name>